<accession>A0A538T3J9</accession>
<evidence type="ECO:0000256" key="4">
    <source>
        <dbReference type="ARBA" id="ARBA00022989"/>
    </source>
</evidence>
<evidence type="ECO:0000313" key="7">
    <source>
        <dbReference type="Proteomes" id="UP000316852"/>
    </source>
</evidence>
<keyword evidence="4" id="KW-1133">Transmembrane helix</keyword>
<dbReference type="AlphaFoldDB" id="A0A538T3J9"/>
<sequence length="198" mass="22052">MRSPFAGFRGGVIRWSTSQALAVVAVAAIAGCQSRTAPTPSGAALRFPDQEARDFTLTETSEGKKNWTLWASYAAMYNDRNLVDARTIRIEFFDTNGTRYSTLVADQGLVDQRTNNLEAVGKVRIVTETGVRMDTDSLRWINSTQKIVSDSFVRVTRKQDVVTGYGFESDPNLDHFHLKREVRAEVRDEGDGGEPISR</sequence>
<dbReference type="GO" id="GO:0030288">
    <property type="term" value="C:outer membrane-bounded periplasmic space"/>
    <property type="evidence" value="ECO:0007669"/>
    <property type="project" value="TreeGrafter"/>
</dbReference>
<organism evidence="6 7">
    <name type="scientific">Eiseniibacteriota bacterium</name>
    <dbReference type="NCBI Taxonomy" id="2212470"/>
    <lineage>
        <taxon>Bacteria</taxon>
        <taxon>Candidatus Eiseniibacteriota</taxon>
    </lineage>
</organism>
<evidence type="ECO:0000313" key="6">
    <source>
        <dbReference type="EMBL" id="TMQ58218.1"/>
    </source>
</evidence>
<gene>
    <name evidence="6" type="primary">lptC</name>
    <name evidence="6" type="ORF">E6K76_08575</name>
</gene>
<keyword evidence="1" id="KW-1003">Cell membrane</keyword>
<dbReference type="NCBIfam" id="TIGR04409">
    <property type="entry name" value="LptC_YrbK"/>
    <property type="match status" value="1"/>
</dbReference>
<dbReference type="GO" id="GO:0015221">
    <property type="term" value="F:lipopolysaccharide transmembrane transporter activity"/>
    <property type="evidence" value="ECO:0007669"/>
    <property type="project" value="InterPro"/>
</dbReference>
<dbReference type="PANTHER" id="PTHR37481:SF1">
    <property type="entry name" value="LIPOPOLYSACCHARIDE EXPORT SYSTEM PROTEIN LPTC"/>
    <property type="match status" value="1"/>
</dbReference>
<comment type="caution">
    <text evidence="6">The sequence shown here is derived from an EMBL/GenBank/DDBJ whole genome shotgun (WGS) entry which is preliminary data.</text>
</comment>
<keyword evidence="5" id="KW-0472">Membrane</keyword>
<keyword evidence="3" id="KW-0812">Transmembrane</keyword>
<dbReference type="GO" id="GO:0017089">
    <property type="term" value="F:glycolipid transfer activity"/>
    <property type="evidence" value="ECO:0007669"/>
    <property type="project" value="TreeGrafter"/>
</dbReference>
<dbReference type="PROSITE" id="PS51257">
    <property type="entry name" value="PROKAR_LIPOPROTEIN"/>
    <property type="match status" value="1"/>
</dbReference>
<dbReference type="Pfam" id="PF06835">
    <property type="entry name" value="LptC"/>
    <property type="match status" value="1"/>
</dbReference>
<evidence type="ECO:0000256" key="1">
    <source>
        <dbReference type="ARBA" id="ARBA00022475"/>
    </source>
</evidence>
<dbReference type="GO" id="GO:0005886">
    <property type="term" value="C:plasma membrane"/>
    <property type="evidence" value="ECO:0007669"/>
    <property type="project" value="InterPro"/>
</dbReference>
<keyword evidence="2" id="KW-0997">Cell inner membrane</keyword>
<evidence type="ECO:0000256" key="5">
    <source>
        <dbReference type="ARBA" id="ARBA00023136"/>
    </source>
</evidence>
<dbReference type="Gene3D" id="2.60.450.10">
    <property type="entry name" value="Lipopolysaccharide (LPS) transport protein A like domain"/>
    <property type="match status" value="1"/>
</dbReference>
<dbReference type="EMBL" id="VBOW01000039">
    <property type="protein sequence ID" value="TMQ58218.1"/>
    <property type="molecule type" value="Genomic_DNA"/>
</dbReference>
<reference evidence="6 7" key="1">
    <citation type="journal article" date="2019" name="Nat. Microbiol.">
        <title>Mediterranean grassland soil C-N compound turnover is dependent on rainfall and depth, and is mediated by genomically divergent microorganisms.</title>
        <authorList>
            <person name="Diamond S."/>
            <person name="Andeer P.F."/>
            <person name="Li Z."/>
            <person name="Crits-Christoph A."/>
            <person name="Burstein D."/>
            <person name="Anantharaman K."/>
            <person name="Lane K.R."/>
            <person name="Thomas B.C."/>
            <person name="Pan C."/>
            <person name="Northen T.R."/>
            <person name="Banfield J.F."/>
        </authorList>
    </citation>
    <scope>NUCLEOTIDE SEQUENCE [LARGE SCALE GENOMIC DNA]</scope>
    <source>
        <strain evidence="6">WS_6</strain>
    </source>
</reference>
<dbReference type="PANTHER" id="PTHR37481">
    <property type="entry name" value="LIPOPOLYSACCHARIDE EXPORT SYSTEM PROTEIN LPTC"/>
    <property type="match status" value="1"/>
</dbReference>
<dbReference type="Proteomes" id="UP000316852">
    <property type="component" value="Unassembled WGS sequence"/>
</dbReference>
<evidence type="ECO:0000256" key="3">
    <source>
        <dbReference type="ARBA" id="ARBA00022692"/>
    </source>
</evidence>
<dbReference type="InterPro" id="IPR010664">
    <property type="entry name" value="LipoPS_assembly_LptC-rel"/>
</dbReference>
<dbReference type="InterPro" id="IPR026265">
    <property type="entry name" value="LptC"/>
</dbReference>
<protein>
    <submittedName>
        <fullName evidence="6">LPS export ABC transporter periplasmic protein LptC</fullName>
    </submittedName>
</protein>
<name>A0A538T3J9_UNCEI</name>
<evidence type="ECO:0000256" key="2">
    <source>
        <dbReference type="ARBA" id="ARBA00022519"/>
    </source>
</evidence>
<dbReference type="InterPro" id="IPR052363">
    <property type="entry name" value="LPS_export_LptC"/>
</dbReference>
<proteinExistence type="predicted"/>